<dbReference type="GO" id="GO:0000730">
    <property type="term" value="P:DNA recombinase assembly"/>
    <property type="evidence" value="ECO:0007669"/>
    <property type="project" value="InterPro"/>
</dbReference>
<keyword evidence="3" id="KW-0233">DNA recombination</keyword>
<dbReference type="SUPFAM" id="SSF54768">
    <property type="entry name" value="dsRNA-binding domain-like"/>
    <property type="match status" value="1"/>
</dbReference>
<feature type="compositionally biased region" description="Polar residues" evidence="6">
    <location>
        <begin position="328"/>
        <end position="356"/>
    </location>
</feature>
<protein>
    <recommendedName>
        <fullName evidence="5">RAD52 homolog</fullName>
    </recommendedName>
</protein>
<dbReference type="Proteomes" id="UP000053259">
    <property type="component" value="Unassembled WGS sequence"/>
</dbReference>
<dbReference type="OrthoDB" id="206565at2759"/>
<dbReference type="InParanoid" id="A0A0D2ADP7"/>
<feature type="region of interest" description="Disordered" evidence="6">
    <location>
        <begin position="396"/>
        <end position="567"/>
    </location>
</feature>
<dbReference type="EMBL" id="KN847538">
    <property type="protein sequence ID" value="KIW05113.1"/>
    <property type="molecule type" value="Genomic_DNA"/>
</dbReference>
<feature type="compositionally biased region" description="Low complexity" evidence="6">
    <location>
        <begin position="357"/>
        <end position="368"/>
    </location>
</feature>
<dbReference type="Gene3D" id="3.30.390.80">
    <property type="entry name" value="DNA repair protein Rad52/59/22"/>
    <property type="match status" value="1"/>
</dbReference>
<keyword evidence="4" id="KW-0234">DNA repair</keyword>
<organism evidence="7 8">
    <name type="scientific">Verruconis gallopava</name>
    <dbReference type="NCBI Taxonomy" id="253628"/>
    <lineage>
        <taxon>Eukaryota</taxon>
        <taxon>Fungi</taxon>
        <taxon>Dikarya</taxon>
        <taxon>Ascomycota</taxon>
        <taxon>Pezizomycotina</taxon>
        <taxon>Dothideomycetes</taxon>
        <taxon>Pleosporomycetidae</taxon>
        <taxon>Venturiales</taxon>
        <taxon>Sympoventuriaceae</taxon>
        <taxon>Verruconis</taxon>
    </lineage>
</organism>
<evidence type="ECO:0000256" key="3">
    <source>
        <dbReference type="ARBA" id="ARBA00023172"/>
    </source>
</evidence>
<comment type="similarity">
    <text evidence="1">Belongs to the RAD52 family.</text>
</comment>
<evidence type="ECO:0000313" key="8">
    <source>
        <dbReference type="Proteomes" id="UP000053259"/>
    </source>
</evidence>
<dbReference type="VEuPathDB" id="FungiDB:PV09_03669"/>
<sequence>MPTRGDLHRQAHYIANPFDEEPPRIQEYTAKEIAILQSRLDKQLGPEYISTRKGPGGQNVHYLGAEKIINLANEVFGFNGWSTSIRDTTIDYVDIEKDGRVSMGLSIIMRVTLRDGTYHEDIGYGTISNCSGKGAAFEKTKKEAATDAMKRALRNFGNVLGNCLYDKEYLKKVVKIKPPPSRWTEEKLHRHPDVVGQKAPNEESPVEKEVSIPPTRTLSELSKASTATDYDDEFGGNAFDDVDFTRSDEFIVPDNEMVEDQHNTIKQEMNSTTTRLPVQQAQSVPQQPKQQPNVTTRPQPKPQQQHQPTAPTMTGQSNVGSIRGGQTGQQNRISEPNRQQSTSIHHRATSCTPESIQQRPPAQGPQGASSGEQQMPGPPVGFVRGRVAEMVQNSNGQLPANSAFNPHAESPSIRKTNGVNHRTSAPIRKDEVGVALSSPAPINGPAQGFASSNVNNNINNSVQHPPQGNNMSPLPRPNYVNPQHDPHRKIGVPQQPGLQSPGARPGSYRPPGPAGVKRGPPETISRPPLGDVSNLKVGVPPDGGGTDTDTKRVKTQGQEDSARPVST</sequence>
<proteinExistence type="inferred from homology"/>
<evidence type="ECO:0000256" key="6">
    <source>
        <dbReference type="SAM" id="MobiDB-lite"/>
    </source>
</evidence>
<dbReference type="FunCoup" id="A0A0D2ADP7">
    <property type="interactions" value="251"/>
</dbReference>
<dbReference type="InterPro" id="IPR041247">
    <property type="entry name" value="Rad52_fam"/>
</dbReference>
<evidence type="ECO:0000256" key="1">
    <source>
        <dbReference type="ARBA" id="ARBA00006638"/>
    </source>
</evidence>
<dbReference type="GO" id="GO:0003697">
    <property type="term" value="F:single-stranded DNA binding"/>
    <property type="evidence" value="ECO:0007669"/>
    <property type="project" value="UniProtKB-ARBA"/>
</dbReference>
<feature type="compositionally biased region" description="Polar residues" evidence="6">
    <location>
        <begin position="463"/>
        <end position="472"/>
    </location>
</feature>
<evidence type="ECO:0000256" key="5">
    <source>
        <dbReference type="ARBA" id="ARBA00077224"/>
    </source>
</evidence>
<dbReference type="GO" id="GO:0006312">
    <property type="term" value="P:mitotic recombination"/>
    <property type="evidence" value="ECO:0007669"/>
    <property type="project" value="TreeGrafter"/>
</dbReference>
<dbReference type="InterPro" id="IPR004585">
    <property type="entry name" value="DNA_recomb/repair_Rad52"/>
</dbReference>
<feature type="compositionally biased region" description="Low complexity" evidence="6">
    <location>
        <begin position="277"/>
        <end position="314"/>
    </location>
</feature>
<keyword evidence="2" id="KW-0227">DNA damage</keyword>
<dbReference type="PANTHER" id="PTHR12132:SF1">
    <property type="entry name" value="DNA REPAIR PROTEIN RAD52 HOMOLOG"/>
    <property type="match status" value="1"/>
</dbReference>
<dbReference type="FunFam" id="3.30.390.80:FF:000001">
    <property type="entry name" value="DNA repair protein RAD52 homolog"/>
    <property type="match status" value="1"/>
</dbReference>
<dbReference type="HOGENOM" id="CLU_011431_4_0_1"/>
<dbReference type="PANTHER" id="PTHR12132">
    <property type="entry name" value="DNA REPAIR AND RECOMBINATION PROTEIN RAD52, RAD59"/>
    <property type="match status" value="1"/>
</dbReference>
<dbReference type="GeneID" id="27311642"/>
<dbReference type="RefSeq" id="XP_016214982.1">
    <property type="nucleotide sequence ID" value="XM_016356893.1"/>
</dbReference>
<keyword evidence="8" id="KW-1185">Reference proteome</keyword>
<accession>A0A0D2ADP7</accession>
<feature type="compositionally biased region" description="Polar residues" evidence="6">
    <location>
        <begin position="413"/>
        <end position="423"/>
    </location>
</feature>
<dbReference type="GO" id="GO:0005634">
    <property type="term" value="C:nucleus"/>
    <property type="evidence" value="ECO:0007669"/>
    <property type="project" value="InterPro"/>
</dbReference>
<evidence type="ECO:0000313" key="7">
    <source>
        <dbReference type="EMBL" id="KIW05113.1"/>
    </source>
</evidence>
<dbReference type="NCBIfam" id="TIGR00607">
    <property type="entry name" value="rad52"/>
    <property type="match status" value="1"/>
</dbReference>
<reference evidence="7 8" key="1">
    <citation type="submission" date="2015-01" db="EMBL/GenBank/DDBJ databases">
        <title>The Genome Sequence of Ochroconis gallopava CBS43764.</title>
        <authorList>
            <consortium name="The Broad Institute Genomics Platform"/>
            <person name="Cuomo C."/>
            <person name="de Hoog S."/>
            <person name="Gorbushina A."/>
            <person name="Stielow B."/>
            <person name="Teixiera M."/>
            <person name="Abouelleil A."/>
            <person name="Chapman S.B."/>
            <person name="Priest M."/>
            <person name="Young S.K."/>
            <person name="Wortman J."/>
            <person name="Nusbaum C."/>
            <person name="Birren B."/>
        </authorList>
    </citation>
    <scope>NUCLEOTIDE SEQUENCE [LARGE SCALE GENOMIC DNA]</scope>
    <source>
        <strain evidence="7 8">CBS 43764</strain>
    </source>
</reference>
<dbReference type="Pfam" id="PF04098">
    <property type="entry name" value="Rad52_Rad22"/>
    <property type="match status" value="1"/>
</dbReference>
<feature type="compositionally biased region" description="Basic and acidic residues" evidence="6">
    <location>
        <begin position="184"/>
        <end position="193"/>
    </location>
</feature>
<dbReference type="AlphaFoldDB" id="A0A0D2ADP7"/>
<dbReference type="GO" id="GO:0045002">
    <property type="term" value="P:double-strand break repair via single-strand annealing"/>
    <property type="evidence" value="ECO:0007669"/>
    <property type="project" value="InterPro"/>
</dbReference>
<feature type="region of interest" description="Disordered" evidence="6">
    <location>
        <begin position="184"/>
        <end position="233"/>
    </location>
</feature>
<evidence type="ECO:0000256" key="4">
    <source>
        <dbReference type="ARBA" id="ARBA00023204"/>
    </source>
</evidence>
<dbReference type="STRING" id="253628.A0A0D2ADP7"/>
<feature type="compositionally biased region" description="Polar residues" evidence="6">
    <location>
        <begin position="214"/>
        <end position="228"/>
    </location>
</feature>
<dbReference type="InterPro" id="IPR007232">
    <property type="entry name" value="Rad52_Rad59_Rad22"/>
</dbReference>
<feature type="compositionally biased region" description="Polar residues" evidence="6">
    <location>
        <begin position="556"/>
        <end position="567"/>
    </location>
</feature>
<name>A0A0D2ADP7_9PEZI</name>
<feature type="compositionally biased region" description="Low complexity" evidence="6">
    <location>
        <begin position="451"/>
        <end position="462"/>
    </location>
</feature>
<feature type="region of interest" description="Disordered" evidence="6">
    <location>
        <begin position="271"/>
        <end position="382"/>
    </location>
</feature>
<evidence type="ECO:0000256" key="2">
    <source>
        <dbReference type="ARBA" id="ARBA00022763"/>
    </source>
</evidence>
<dbReference type="InterPro" id="IPR042525">
    <property type="entry name" value="Rad52_Rad59_Rad22_sf"/>
</dbReference>
<gene>
    <name evidence="7" type="ORF">PV09_03669</name>
</gene>